<dbReference type="AlphaFoldDB" id="A0AAW1TGX8"/>
<dbReference type="PROSITE" id="PS50865">
    <property type="entry name" value="ZF_MYND_2"/>
    <property type="match status" value="1"/>
</dbReference>
<dbReference type="PROSITE" id="PS01360">
    <property type="entry name" value="ZF_MYND_1"/>
    <property type="match status" value="1"/>
</dbReference>
<feature type="domain" description="MYND-type" evidence="6">
    <location>
        <begin position="16"/>
        <end position="55"/>
    </location>
</feature>
<evidence type="ECO:0000256" key="3">
    <source>
        <dbReference type="ARBA" id="ARBA00022833"/>
    </source>
</evidence>
<keyword evidence="8" id="KW-1185">Reference proteome</keyword>
<sequence length="427" mass="45191">MTQASADPATEQLVECQLCGAEIRGPTTCDRCSAIYYCCQKHRKKHWKLGHSEECTRFKQQLLQGKALSTFPFLFCQRQDDQCARGPVPPCALLTELGLHMKGAWRRECNCGRAAALPWGSLAPPIPAWQPGQPPLPLPILAELLLLPHDQGPCLQHAADPKAPGGAANTWEAYYGLRGLPLRSPAALLLDGTLTLWSALQDLDLSGLHHSDTGAPEIGIHWLGAQKELDQWPVVLELAALMPGVALHVHYVSPHTPADMAARTVCFQSPRCDESWPHPPRSPAKIASTTAADLHLAPRSPGPAAHATSPPASSASKTAAGAASHSPADLVSKPPVESCATAALTAPSNRNAAAVRQPEGPNSPQSTSLEDVSRHSGALQDAHRDSCAIPDADYHPRSGSAAAVQQGPGGHDPGMDQPMSFGDPTQG</sequence>
<dbReference type="PANTHER" id="PTHR47570">
    <property type="entry name" value="ZINC ION BINDING PROTEIN"/>
    <property type="match status" value="1"/>
</dbReference>
<evidence type="ECO:0000313" key="7">
    <source>
        <dbReference type="EMBL" id="KAK9868098.1"/>
    </source>
</evidence>
<evidence type="ECO:0000256" key="2">
    <source>
        <dbReference type="ARBA" id="ARBA00022771"/>
    </source>
</evidence>
<dbReference type="SUPFAM" id="SSF144232">
    <property type="entry name" value="HIT/MYND zinc finger-like"/>
    <property type="match status" value="1"/>
</dbReference>
<feature type="compositionally biased region" description="Polar residues" evidence="5">
    <location>
        <begin position="360"/>
        <end position="370"/>
    </location>
</feature>
<reference evidence="7 8" key="1">
    <citation type="journal article" date="2024" name="Nat. Commun.">
        <title>Phylogenomics reveals the evolutionary origins of lichenization in chlorophyte algae.</title>
        <authorList>
            <person name="Puginier C."/>
            <person name="Libourel C."/>
            <person name="Otte J."/>
            <person name="Skaloud P."/>
            <person name="Haon M."/>
            <person name="Grisel S."/>
            <person name="Petersen M."/>
            <person name="Berrin J.G."/>
            <person name="Delaux P.M."/>
            <person name="Dal Grande F."/>
            <person name="Keller J."/>
        </authorList>
    </citation>
    <scope>NUCLEOTIDE SEQUENCE [LARGE SCALE GENOMIC DNA]</scope>
    <source>
        <strain evidence="7 8">SAG 2523</strain>
    </source>
</reference>
<accession>A0AAW1TGX8</accession>
<evidence type="ECO:0000313" key="8">
    <source>
        <dbReference type="Proteomes" id="UP001485043"/>
    </source>
</evidence>
<dbReference type="GO" id="GO:0008270">
    <property type="term" value="F:zinc ion binding"/>
    <property type="evidence" value="ECO:0007669"/>
    <property type="project" value="UniProtKB-KW"/>
</dbReference>
<organism evidence="7 8">
    <name type="scientific">Apatococcus fuscideae</name>
    <dbReference type="NCBI Taxonomy" id="2026836"/>
    <lineage>
        <taxon>Eukaryota</taxon>
        <taxon>Viridiplantae</taxon>
        <taxon>Chlorophyta</taxon>
        <taxon>core chlorophytes</taxon>
        <taxon>Trebouxiophyceae</taxon>
        <taxon>Chlorellales</taxon>
        <taxon>Chlorellaceae</taxon>
        <taxon>Apatococcus</taxon>
    </lineage>
</organism>
<dbReference type="InterPro" id="IPR002893">
    <property type="entry name" value="Znf_MYND"/>
</dbReference>
<gene>
    <name evidence="7" type="ORF">WJX84_002913</name>
</gene>
<protein>
    <recommendedName>
        <fullName evidence="6">MYND-type domain-containing protein</fullName>
    </recommendedName>
</protein>
<name>A0AAW1TGX8_9CHLO</name>
<dbReference type="PANTHER" id="PTHR47570:SF1">
    <property type="entry name" value="ZINC ION BINDING PROTEIN"/>
    <property type="match status" value="1"/>
</dbReference>
<dbReference type="Gene3D" id="6.10.140.2220">
    <property type="match status" value="1"/>
</dbReference>
<feature type="region of interest" description="Disordered" evidence="5">
    <location>
        <begin position="295"/>
        <end position="334"/>
    </location>
</feature>
<feature type="region of interest" description="Disordered" evidence="5">
    <location>
        <begin position="347"/>
        <end position="427"/>
    </location>
</feature>
<feature type="compositionally biased region" description="Low complexity" evidence="5">
    <location>
        <begin position="302"/>
        <end position="326"/>
    </location>
</feature>
<keyword evidence="1" id="KW-0479">Metal-binding</keyword>
<keyword evidence="3" id="KW-0862">Zinc</keyword>
<proteinExistence type="predicted"/>
<evidence type="ECO:0000256" key="1">
    <source>
        <dbReference type="ARBA" id="ARBA00022723"/>
    </source>
</evidence>
<evidence type="ECO:0000259" key="6">
    <source>
        <dbReference type="PROSITE" id="PS50865"/>
    </source>
</evidence>
<feature type="compositionally biased region" description="Basic and acidic residues" evidence="5">
    <location>
        <begin position="381"/>
        <end position="396"/>
    </location>
</feature>
<keyword evidence="2 4" id="KW-0863">Zinc-finger</keyword>
<dbReference type="Pfam" id="PF01753">
    <property type="entry name" value="zf-MYND"/>
    <property type="match status" value="1"/>
</dbReference>
<evidence type="ECO:0000256" key="5">
    <source>
        <dbReference type="SAM" id="MobiDB-lite"/>
    </source>
</evidence>
<dbReference type="Proteomes" id="UP001485043">
    <property type="component" value="Unassembled WGS sequence"/>
</dbReference>
<dbReference type="EMBL" id="JALJOV010000045">
    <property type="protein sequence ID" value="KAK9868098.1"/>
    <property type="molecule type" value="Genomic_DNA"/>
</dbReference>
<comment type="caution">
    <text evidence="7">The sequence shown here is derived from an EMBL/GenBank/DDBJ whole genome shotgun (WGS) entry which is preliminary data.</text>
</comment>
<evidence type="ECO:0000256" key="4">
    <source>
        <dbReference type="PROSITE-ProRule" id="PRU00134"/>
    </source>
</evidence>